<dbReference type="EMBL" id="CZKB01000017">
    <property type="protein sequence ID" value="CUR61399.1"/>
    <property type="molecule type" value="Genomic_DNA"/>
</dbReference>
<accession>A0A2P2CHF3</accession>
<proteinExistence type="predicted"/>
<protein>
    <recommendedName>
        <fullName evidence="2">Mini-circle protein</fullName>
    </recommendedName>
</protein>
<name>A0A2P2CHF3_9ZZZZ</name>
<organism evidence="1">
    <name type="scientific">metagenome</name>
    <dbReference type="NCBI Taxonomy" id="256318"/>
    <lineage>
        <taxon>unclassified sequences</taxon>
        <taxon>metagenomes</taxon>
    </lineage>
</organism>
<dbReference type="Pfam" id="PF04978">
    <property type="entry name" value="MST"/>
    <property type="match status" value="1"/>
</dbReference>
<evidence type="ECO:0008006" key="2">
    <source>
        <dbReference type="Google" id="ProtNLM"/>
    </source>
</evidence>
<dbReference type="AlphaFoldDB" id="A0A2P2CHF3"/>
<dbReference type="InterPro" id="IPR007061">
    <property type="entry name" value="MST-like"/>
</dbReference>
<gene>
    <name evidence="1" type="ORF">NOCA1240502</name>
</gene>
<dbReference type="InterPro" id="IPR034660">
    <property type="entry name" value="DinB/YfiT-like"/>
</dbReference>
<dbReference type="SUPFAM" id="SSF109854">
    <property type="entry name" value="DinB/YfiT-like putative metalloenzymes"/>
    <property type="match status" value="1"/>
</dbReference>
<evidence type="ECO:0000313" key="1">
    <source>
        <dbReference type="EMBL" id="CUR61399.1"/>
    </source>
</evidence>
<dbReference type="Gene3D" id="1.20.120.450">
    <property type="entry name" value="dinb family like domain"/>
    <property type="match status" value="1"/>
</dbReference>
<sequence length="165" mass="18339">MSDDTTRSELISWLDSARRHVVQQVQAMPAEARRAAQVPSGWTPLGLVHHLAYDVERVWFRAVMAGEDVELPQGYDGWVAPDDVPDDELLAAYVEECRLATEAVGGMPLDQAPAWWFDGEEGPPYSSLREVLLHVLVETATHAGHLDICRELVDGGQRLVLDEPE</sequence>
<reference evidence="1" key="1">
    <citation type="submission" date="2015-08" db="EMBL/GenBank/DDBJ databases">
        <authorList>
            <person name="Babu N.S."/>
            <person name="Beckwith C.J."/>
            <person name="Beseler K.G."/>
            <person name="Brison A."/>
            <person name="Carone J.V."/>
            <person name="Caskin T.P."/>
            <person name="Diamond M."/>
            <person name="Durham M.E."/>
            <person name="Foxe J.M."/>
            <person name="Go M."/>
            <person name="Henderson B.A."/>
            <person name="Jones I.B."/>
            <person name="McGettigan J.A."/>
            <person name="Micheletti S.J."/>
            <person name="Nasrallah M.E."/>
            <person name="Ortiz D."/>
            <person name="Piller C.R."/>
            <person name="Privatt S.R."/>
            <person name="Schneider S.L."/>
            <person name="Sharp S."/>
            <person name="Smith T.C."/>
            <person name="Stanton J.D."/>
            <person name="Ullery H.E."/>
            <person name="Wilson R.J."/>
            <person name="Serrano M.G."/>
            <person name="Buck G."/>
            <person name="Lee V."/>
            <person name="Wang Y."/>
            <person name="Carvalho R."/>
            <person name="Voegtly L."/>
            <person name="Shi R."/>
            <person name="Duckworth R."/>
            <person name="Johnson A."/>
            <person name="Loviza R."/>
            <person name="Walstead R."/>
            <person name="Shah Z."/>
            <person name="Kiflezghi M."/>
            <person name="Wade K."/>
            <person name="Ball S.L."/>
            <person name="Bradley K.W."/>
            <person name="Asai D.J."/>
            <person name="Bowman C.A."/>
            <person name="Russell D.A."/>
            <person name="Pope W.H."/>
            <person name="Jacobs-Sera D."/>
            <person name="Hendrix R.W."/>
            <person name="Hatfull G.F."/>
        </authorList>
    </citation>
    <scope>NUCLEOTIDE SEQUENCE</scope>
</reference>